<keyword evidence="2" id="KW-0547">Nucleotide-binding</keyword>
<evidence type="ECO:0000259" key="5">
    <source>
        <dbReference type="Pfam" id="PF00582"/>
    </source>
</evidence>
<name>A0A829C4J6_9MYCO</name>
<dbReference type="PANTHER" id="PTHR46268">
    <property type="entry name" value="STRESS RESPONSE PROTEIN NHAX"/>
    <property type="match status" value="1"/>
</dbReference>
<sequence>MSAQQTNLGIVVGVDGSPCSHTAVEWAARDAQMRNVALRVVQVVPPVITAPEGWAFEYSRFQEAQKREIVEHSYLVAQAHQIVEQAHKVALEASSSGRAAQITGEVLHGQIVPTLANISRQVAMVVLGYRGQGAVAGALLGSVSSSLVRHAHGPVAVIPEEPRPARPPHAPVVVGIDGSPTSGLAAEIAFDEASRRGVDLVALHAWSDMGPSTFLGSIGRRSNGETSKTSRRKCSPGV</sequence>
<dbReference type="GO" id="GO:0005524">
    <property type="term" value="F:ATP binding"/>
    <property type="evidence" value="ECO:0007669"/>
    <property type="project" value="UniProtKB-KW"/>
</dbReference>
<dbReference type="PRINTS" id="PR01438">
    <property type="entry name" value="UNVRSLSTRESS"/>
</dbReference>
<accession>A0A829C4J6</accession>
<comment type="caution">
    <text evidence="6">The sequence shown here is derived from an EMBL/GenBank/DDBJ whole genome shotgun (WGS) entry which is preliminary data.</text>
</comment>
<feature type="compositionally biased region" description="Basic residues" evidence="4">
    <location>
        <begin position="229"/>
        <end position="238"/>
    </location>
</feature>
<dbReference type="Gene3D" id="3.40.50.620">
    <property type="entry name" value="HUPs"/>
    <property type="match status" value="2"/>
</dbReference>
<feature type="domain" description="UspA" evidence="5">
    <location>
        <begin position="171"/>
        <end position="211"/>
    </location>
</feature>
<dbReference type="AlphaFoldDB" id="A0A829C4J6"/>
<dbReference type="PANTHER" id="PTHR46268:SF27">
    <property type="entry name" value="UNIVERSAL STRESS PROTEIN RV2623"/>
    <property type="match status" value="1"/>
</dbReference>
<dbReference type="Proteomes" id="UP000012070">
    <property type="component" value="Unassembled WGS sequence"/>
</dbReference>
<reference evidence="6 7" key="1">
    <citation type="submission" date="2013-03" db="EMBL/GenBank/DDBJ databases">
        <authorList>
            <person name="Casali N."/>
            <person name="Drobniewski F.A."/>
        </authorList>
    </citation>
    <scope>NUCLEOTIDE SEQUENCE [LARGE SCALE GENOMIC DNA]</scope>
    <source>
        <strain evidence="6 7">112400015</strain>
    </source>
</reference>
<evidence type="ECO:0000313" key="6">
    <source>
        <dbReference type="EMBL" id="EMT35742.1"/>
    </source>
</evidence>
<evidence type="ECO:0000313" key="7">
    <source>
        <dbReference type="Proteomes" id="UP000012070"/>
    </source>
</evidence>
<keyword evidence="3" id="KW-0067">ATP-binding</keyword>
<gene>
    <name evidence="6" type="ORF">MORY_10771</name>
</gene>
<evidence type="ECO:0000256" key="3">
    <source>
        <dbReference type="ARBA" id="ARBA00022840"/>
    </source>
</evidence>
<reference evidence="7" key="2">
    <citation type="submission" date="2013-04" db="EMBL/GenBank/DDBJ databases">
        <title>Non-Mycobacterium tuberculosis sensu stricto in a globally representative population.</title>
        <authorList>
            <person name="Stone M.J."/>
            <person name="Brown T.J."/>
            <person name="Drobniewski F.A."/>
        </authorList>
    </citation>
    <scope>NUCLEOTIDE SEQUENCE [LARGE SCALE GENOMIC DNA]</scope>
    <source>
        <strain evidence="7">112400015</strain>
    </source>
</reference>
<dbReference type="FunFam" id="3.40.50.620:FF:000123">
    <property type="entry name" value="Universal stress protein family"/>
    <property type="match status" value="1"/>
</dbReference>
<dbReference type="Pfam" id="PF00582">
    <property type="entry name" value="Usp"/>
    <property type="match status" value="2"/>
</dbReference>
<dbReference type="SUPFAM" id="SSF52402">
    <property type="entry name" value="Adenine nucleotide alpha hydrolases-like"/>
    <property type="match status" value="2"/>
</dbReference>
<dbReference type="InterPro" id="IPR006015">
    <property type="entry name" value="Universal_stress_UspA"/>
</dbReference>
<dbReference type="CDD" id="cd23944">
    <property type="entry name" value="USP_Rv2623_repeat1"/>
    <property type="match status" value="1"/>
</dbReference>
<organism evidence="6 7">
    <name type="scientific">Mycobacterium orygis 112400015</name>
    <dbReference type="NCBI Taxonomy" id="1305739"/>
    <lineage>
        <taxon>Bacteria</taxon>
        <taxon>Bacillati</taxon>
        <taxon>Actinomycetota</taxon>
        <taxon>Actinomycetes</taxon>
        <taxon>Mycobacteriales</taxon>
        <taxon>Mycobacteriaceae</taxon>
        <taxon>Mycobacterium</taxon>
        <taxon>Mycobacterium tuberculosis complex</taxon>
    </lineage>
</organism>
<dbReference type="InterPro" id="IPR006016">
    <property type="entry name" value="UspA"/>
</dbReference>
<feature type="domain" description="UspA" evidence="5">
    <location>
        <begin position="10"/>
        <end position="159"/>
    </location>
</feature>
<evidence type="ECO:0000256" key="4">
    <source>
        <dbReference type="SAM" id="MobiDB-lite"/>
    </source>
</evidence>
<evidence type="ECO:0000256" key="1">
    <source>
        <dbReference type="ARBA" id="ARBA00008791"/>
    </source>
</evidence>
<proteinExistence type="inferred from homology"/>
<protein>
    <recommendedName>
        <fullName evidence="5">UspA domain-containing protein</fullName>
    </recommendedName>
</protein>
<dbReference type="EMBL" id="APKD01000037">
    <property type="protein sequence ID" value="EMT35742.1"/>
    <property type="molecule type" value="Genomic_DNA"/>
</dbReference>
<evidence type="ECO:0000256" key="2">
    <source>
        <dbReference type="ARBA" id="ARBA00022741"/>
    </source>
</evidence>
<dbReference type="GO" id="GO:0001666">
    <property type="term" value="P:response to hypoxia"/>
    <property type="evidence" value="ECO:0007669"/>
    <property type="project" value="UniProtKB-ARBA"/>
</dbReference>
<feature type="region of interest" description="Disordered" evidence="4">
    <location>
        <begin position="214"/>
        <end position="238"/>
    </location>
</feature>
<comment type="similarity">
    <text evidence="1">Belongs to the universal stress protein A family.</text>
</comment>
<dbReference type="InterPro" id="IPR014729">
    <property type="entry name" value="Rossmann-like_a/b/a_fold"/>
</dbReference>